<dbReference type="Proteomes" id="UP000052230">
    <property type="component" value="Unassembled WGS sequence"/>
</dbReference>
<reference evidence="1 2" key="1">
    <citation type="submission" date="2014-09" db="EMBL/GenBank/DDBJ databases">
        <authorList>
            <person name="Regsiter A."/>
        </authorList>
    </citation>
    <scope>NUCLEOTIDE SEQUENCE [LARGE SCALE GENOMIC DNA]</scope>
</reference>
<keyword evidence="2" id="KW-1185">Reference proteome</keyword>
<evidence type="ECO:0000313" key="1">
    <source>
        <dbReference type="EMBL" id="CEG14705.1"/>
    </source>
</evidence>
<sequence>MTRFKMSPTQQEVVALMRDGWELGVREGLDSRCWLQKNGVGAGGESKSVGIGTYAALAKRGVFKVKKIGYPVTSYVLADAYRTDEG</sequence>
<evidence type="ECO:0000313" key="2">
    <source>
        <dbReference type="Proteomes" id="UP000052230"/>
    </source>
</evidence>
<protein>
    <submittedName>
        <fullName evidence="1">Uncharacterized protein</fullName>
    </submittedName>
</protein>
<comment type="caution">
    <text evidence="1">The sequence shown here is derived from an EMBL/GenBank/DDBJ whole genome shotgun (WGS) entry which is preliminary data.</text>
</comment>
<proteinExistence type="predicted"/>
<gene>
    <name evidence="1" type="ORF">XAC3562_1200027</name>
</gene>
<name>A0A0U5BPE4_XANCI</name>
<dbReference type="AlphaFoldDB" id="A0A0U5BPE4"/>
<dbReference type="EMBL" id="CCXZ01000025">
    <property type="protein sequence ID" value="CEG14705.1"/>
    <property type="molecule type" value="Genomic_DNA"/>
</dbReference>
<accession>A0A0U5BPE4</accession>
<organism evidence="1 2">
    <name type="scientific">Xanthomonas citri pv. citri</name>
    <dbReference type="NCBI Taxonomy" id="611301"/>
    <lineage>
        <taxon>Bacteria</taxon>
        <taxon>Pseudomonadati</taxon>
        <taxon>Pseudomonadota</taxon>
        <taxon>Gammaproteobacteria</taxon>
        <taxon>Lysobacterales</taxon>
        <taxon>Lysobacteraceae</taxon>
        <taxon>Xanthomonas</taxon>
    </lineage>
</organism>